<comment type="caution">
    <text evidence="2">The sequence shown here is derived from an EMBL/GenBank/DDBJ whole genome shotgun (WGS) entry which is preliminary data.</text>
</comment>
<dbReference type="InterPro" id="IPR008136">
    <property type="entry name" value="CinA_C"/>
</dbReference>
<name>A0ABP7KYS6_9MICO</name>
<evidence type="ECO:0000313" key="2">
    <source>
        <dbReference type="EMBL" id="GAA3890487.1"/>
    </source>
</evidence>
<organism evidence="2 3">
    <name type="scientific">Leifsonia kafniensis</name>
    <dbReference type="NCBI Taxonomy" id="475957"/>
    <lineage>
        <taxon>Bacteria</taxon>
        <taxon>Bacillati</taxon>
        <taxon>Actinomycetota</taxon>
        <taxon>Actinomycetes</taxon>
        <taxon>Micrococcales</taxon>
        <taxon>Microbacteriaceae</taxon>
        <taxon>Leifsonia</taxon>
    </lineage>
</organism>
<dbReference type="Proteomes" id="UP001501803">
    <property type="component" value="Unassembled WGS sequence"/>
</dbReference>
<keyword evidence="3" id="KW-1185">Reference proteome</keyword>
<dbReference type="EMBL" id="BAABCN010000014">
    <property type="protein sequence ID" value="GAA3890487.1"/>
    <property type="molecule type" value="Genomic_DNA"/>
</dbReference>
<feature type="domain" description="CinA C-terminal" evidence="1">
    <location>
        <begin position="24"/>
        <end position="177"/>
    </location>
</feature>
<dbReference type="SUPFAM" id="SSF142433">
    <property type="entry name" value="CinA-like"/>
    <property type="match status" value="1"/>
</dbReference>
<protein>
    <submittedName>
        <fullName evidence="2">CinA family protein</fullName>
    </submittedName>
</protein>
<dbReference type="Pfam" id="PF02464">
    <property type="entry name" value="CinA"/>
    <property type="match status" value="1"/>
</dbReference>
<evidence type="ECO:0000313" key="3">
    <source>
        <dbReference type="Proteomes" id="UP001501803"/>
    </source>
</evidence>
<dbReference type="InterPro" id="IPR036653">
    <property type="entry name" value="CinA-like_C"/>
</dbReference>
<sequence length="184" mass="18438">MPRHSGGSAGPSARVAAATAVDHTAELIATLTARRLTIGVAESLTGGLLIAELIRIPGASVVVTGGIVAYNTELKRTLLGVDGGMLAVHGAVHPDVAIQMAVGVRTAVAIGGVRADIGVSTTGVAGPDAQDGQPPGTVFIGVSSENRTVAIPVQLTGDRARIRAETVTAAIEAVRQLIAPDGME</sequence>
<gene>
    <name evidence="2" type="ORF">GCM10022381_35480</name>
</gene>
<reference evidence="3" key="1">
    <citation type="journal article" date="2019" name="Int. J. Syst. Evol. Microbiol.">
        <title>The Global Catalogue of Microorganisms (GCM) 10K type strain sequencing project: providing services to taxonomists for standard genome sequencing and annotation.</title>
        <authorList>
            <consortium name="The Broad Institute Genomics Platform"/>
            <consortium name="The Broad Institute Genome Sequencing Center for Infectious Disease"/>
            <person name="Wu L."/>
            <person name="Ma J."/>
        </authorList>
    </citation>
    <scope>NUCLEOTIDE SEQUENCE [LARGE SCALE GENOMIC DNA]</scope>
    <source>
        <strain evidence="3">JCM 17021</strain>
    </source>
</reference>
<dbReference type="NCBIfam" id="TIGR00199">
    <property type="entry name" value="PncC_domain"/>
    <property type="match status" value="1"/>
</dbReference>
<proteinExistence type="predicted"/>
<dbReference type="Gene3D" id="3.90.950.20">
    <property type="entry name" value="CinA-like"/>
    <property type="match status" value="1"/>
</dbReference>
<accession>A0ABP7KYS6</accession>
<dbReference type="RefSeq" id="WP_345069146.1">
    <property type="nucleotide sequence ID" value="NZ_BAABCN010000014.1"/>
</dbReference>
<evidence type="ECO:0000259" key="1">
    <source>
        <dbReference type="Pfam" id="PF02464"/>
    </source>
</evidence>